<feature type="transmembrane region" description="Helical" evidence="5">
    <location>
        <begin position="172"/>
        <end position="192"/>
    </location>
</feature>
<evidence type="ECO:0000256" key="4">
    <source>
        <dbReference type="ARBA" id="ARBA00023136"/>
    </source>
</evidence>
<keyword evidence="7" id="KW-1185">Reference proteome</keyword>
<evidence type="ECO:0000313" key="7">
    <source>
        <dbReference type="Proteomes" id="UP001269819"/>
    </source>
</evidence>
<comment type="caution">
    <text evidence="6">The sequence shown here is derived from an EMBL/GenBank/DDBJ whole genome shotgun (WGS) entry which is preliminary data.</text>
</comment>
<comment type="subcellular location">
    <subcellularLocation>
        <location evidence="1">Membrane</location>
        <topology evidence="1">Multi-pass membrane protein</topology>
    </subcellularLocation>
</comment>
<accession>A0ABU3VSE6</accession>
<feature type="transmembrane region" description="Helical" evidence="5">
    <location>
        <begin position="36"/>
        <end position="53"/>
    </location>
</feature>
<evidence type="ECO:0000256" key="1">
    <source>
        <dbReference type="ARBA" id="ARBA00004141"/>
    </source>
</evidence>
<dbReference type="RefSeq" id="WP_227171934.1">
    <property type="nucleotide sequence ID" value="NZ_BAABBC010000011.1"/>
</dbReference>
<feature type="transmembrane region" description="Helical" evidence="5">
    <location>
        <begin position="65"/>
        <end position="90"/>
    </location>
</feature>
<evidence type="ECO:0000256" key="2">
    <source>
        <dbReference type="ARBA" id="ARBA00022692"/>
    </source>
</evidence>
<evidence type="ECO:0000313" key="6">
    <source>
        <dbReference type="EMBL" id="MDV2077173.1"/>
    </source>
</evidence>
<keyword evidence="4 5" id="KW-0472">Membrane</keyword>
<feature type="transmembrane region" description="Helical" evidence="5">
    <location>
        <begin position="348"/>
        <end position="370"/>
    </location>
</feature>
<reference evidence="6 7" key="1">
    <citation type="submission" date="2023-10" db="EMBL/GenBank/DDBJ databases">
        <title>Characteristics and mechanism of a salt-tolerant marine origin heterotrophic nitrifying- aerobic denitrifying bacteria Marinobacter xestospongiae HN1.</title>
        <authorList>
            <person name="Qi R."/>
        </authorList>
    </citation>
    <scope>NUCLEOTIDE SEQUENCE [LARGE SCALE GENOMIC DNA]</scope>
    <source>
        <strain evidence="6 7">HN1</strain>
    </source>
</reference>
<sequence length="459" mass="49654">MQMYHRNEGAEQPYWAAGPFKIRLPFVHYRWEVAEMVQALIMFVVSLAMIPLLEKYLGVPYDVALAYVVVCGIGFMLPALLGVPLVPGWITPGIPVVLLFLGEFEPGAEAIQALFALQFLVFLIFLVLGLTGMGNKLVQLIPRSMKGGIIIGAGIAALMGEIEAGGRLAETPISLILGGLVCLYLMFSLSFKGFVETNTIARKIANYGMVPGMVVAILVGFATGEYDVPDVQWGITQPAFGELWNYLPFTVGFPSAEVFMLAVPTAVIAYIIAFGDIIVGKSLMDRVDHLRKDEDIDSSIDRVHLVTAIRNGMHAFFAPYPGLAGPIWTAVTATMAERYKYGRKAMDSIYSGGGTFWITGFIALFVLPLVSFFQPVLPIALSLTLLLTGYICLMVGLEQLENNTERGIAGTMGVVLAVYGAGWGLATGAVLYLLIERSKLIGFTPDPEAPGARAAAEEH</sequence>
<feature type="transmembrane region" description="Helical" evidence="5">
    <location>
        <begin position="144"/>
        <end position="160"/>
    </location>
</feature>
<organism evidence="6 7">
    <name type="scientific">Marinobacter xestospongiae</name>
    <dbReference type="NCBI Taxonomy" id="994319"/>
    <lineage>
        <taxon>Bacteria</taxon>
        <taxon>Pseudomonadati</taxon>
        <taxon>Pseudomonadota</taxon>
        <taxon>Gammaproteobacteria</taxon>
        <taxon>Pseudomonadales</taxon>
        <taxon>Marinobacteraceae</taxon>
        <taxon>Marinobacter</taxon>
    </lineage>
</organism>
<feature type="transmembrane region" description="Helical" evidence="5">
    <location>
        <begin position="258"/>
        <end position="279"/>
    </location>
</feature>
<evidence type="ECO:0000256" key="5">
    <source>
        <dbReference type="SAM" id="Phobius"/>
    </source>
</evidence>
<protein>
    <submittedName>
        <fullName evidence="6">Solute carrier family 23 protein</fullName>
    </submittedName>
</protein>
<feature type="transmembrane region" description="Helical" evidence="5">
    <location>
        <begin position="376"/>
        <end position="397"/>
    </location>
</feature>
<dbReference type="Proteomes" id="UP001269819">
    <property type="component" value="Unassembled WGS sequence"/>
</dbReference>
<name>A0ABU3VSE6_9GAMM</name>
<keyword evidence="3 5" id="KW-1133">Transmembrane helix</keyword>
<dbReference type="EMBL" id="JAWIIJ010000001">
    <property type="protein sequence ID" value="MDV2077173.1"/>
    <property type="molecule type" value="Genomic_DNA"/>
</dbReference>
<feature type="transmembrane region" description="Helical" evidence="5">
    <location>
        <begin position="409"/>
        <end position="435"/>
    </location>
</feature>
<keyword evidence="2 5" id="KW-0812">Transmembrane</keyword>
<evidence type="ECO:0000256" key="3">
    <source>
        <dbReference type="ARBA" id="ARBA00022989"/>
    </source>
</evidence>
<dbReference type="Pfam" id="PF00860">
    <property type="entry name" value="Xan_ur_permease"/>
    <property type="match status" value="1"/>
</dbReference>
<gene>
    <name evidence="6" type="ORF">RYS15_00690</name>
</gene>
<feature type="transmembrane region" description="Helical" evidence="5">
    <location>
        <begin position="110"/>
        <end position="132"/>
    </location>
</feature>
<feature type="transmembrane region" description="Helical" evidence="5">
    <location>
        <begin position="204"/>
        <end position="223"/>
    </location>
</feature>
<proteinExistence type="predicted"/>
<dbReference type="InterPro" id="IPR006043">
    <property type="entry name" value="NCS2"/>
</dbReference>